<comment type="caution">
    <text evidence="3">The sequence shown here is derived from an EMBL/GenBank/DDBJ whole genome shotgun (WGS) entry which is preliminary data.</text>
</comment>
<reference evidence="4" key="1">
    <citation type="submission" date="2023-07" db="EMBL/GenBank/DDBJ databases">
        <title>Dyadobacter sp. nov 'subterranea' isolated from contaminted grondwater.</title>
        <authorList>
            <person name="Szabo I."/>
            <person name="Al-Omari J."/>
            <person name="Szerdahelyi S.G."/>
            <person name="Rado J."/>
        </authorList>
    </citation>
    <scope>NUCLEOTIDE SEQUENCE [LARGE SCALE GENOMIC DNA]</scope>
    <source>
        <strain evidence="4">UP-52</strain>
    </source>
</reference>
<dbReference type="InterPro" id="IPR011006">
    <property type="entry name" value="CheY-like_superfamily"/>
</dbReference>
<dbReference type="InterPro" id="IPR052893">
    <property type="entry name" value="TCS_response_regulator"/>
</dbReference>
<dbReference type="RefSeq" id="WP_194120285.1">
    <property type="nucleotide sequence ID" value="NZ_JACYGY010000001.1"/>
</dbReference>
<feature type="modified residue" description="4-aspartylphosphate" evidence="1">
    <location>
        <position position="60"/>
    </location>
</feature>
<evidence type="ECO:0000313" key="3">
    <source>
        <dbReference type="EMBL" id="MBE9462054.1"/>
    </source>
</evidence>
<feature type="domain" description="Response regulatory" evidence="2">
    <location>
        <begin position="6"/>
        <end position="127"/>
    </location>
</feature>
<dbReference type="PANTHER" id="PTHR44520">
    <property type="entry name" value="RESPONSE REGULATOR RCP1-RELATED"/>
    <property type="match status" value="1"/>
</dbReference>
<dbReference type="PROSITE" id="PS50110">
    <property type="entry name" value="RESPONSE_REGULATORY"/>
    <property type="match status" value="1"/>
</dbReference>
<dbReference type="SMART" id="SM00448">
    <property type="entry name" value="REC"/>
    <property type="match status" value="1"/>
</dbReference>
<dbReference type="Pfam" id="PF00072">
    <property type="entry name" value="Response_reg"/>
    <property type="match status" value="1"/>
</dbReference>
<protein>
    <submittedName>
        <fullName evidence="3">Response regulator</fullName>
    </submittedName>
</protein>
<name>A0ABR9WA94_9BACT</name>
<evidence type="ECO:0000256" key="1">
    <source>
        <dbReference type="PROSITE-ProRule" id="PRU00169"/>
    </source>
</evidence>
<organism evidence="3 4">
    <name type="scientific">Dyadobacter subterraneus</name>
    <dbReference type="NCBI Taxonomy" id="2773304"/>
    <lineage>
        <taxon>Bacteria</taxon>
        <taxon>Pseudomonadati</taxon>
        <taxon>Bacteroidota</taxon>
        <taxon>Cytophagia</taxon>
        <taxon>Cytophagales</taxon>
        <taxon>Spirosomataceae</taxon>
        <taxon>Dyadobacter</taxon>
    </lineage>
</organism>
<dbReference type="Gene3D" id="3.40.50.2300">
    <property type="match status" value="1"/>
</dbReference>
<accession>A0ABR9WA94</accession>
<keyword evidence="4" id="KW-1185">Reference proteome</keyword>
<proteinExistence type="predicted"/>
<sequence length="132" mass="14870">MDDNKTVHLADDDEDDRMLFKEALQEADPNIKVVEAQNGKELIDNIKNSDDLDDTVVVVDMNMPKMNGIETIKAIRDDRQIPDVPAVMLSTSNNPDLKKKAIEAGATDYFTKPNSFIALIDIAKKIFLKFFK</sequence>
<keyword evidence="1" id="KW-0597">Phosphoprotein</keyword>
<evidence type="ECO:0000259" key="2">
    <source>
        <dbReference type="PROSITE" id="PS50110"/>
    </source>
</evidence>
<gene>
    <name evidence="3" type="ORF">IEE83_09190</name>
</gene>
<dbReference type="InterPro" id="IPR001789">
    <property type="entry name" value="Sig_transdc_resp-reg_receiver"/>
</dbReference>
<evidence type="ECO:0000313" key="4">
    <source>
        <dbReference type="Proteomes" id="UP000634134"/>
    </source>
</evidence>
<dbReference type="EMBL" id="JACYGY010000001">
    <property type="protein sequence ID" value="MBE9462054.1"/>
    <property type="molecule type" value="Genomic_DNA"/>
</dbReference>
<dbReference type="Proteomes" id="UP000634134">
    <property type="component" value="Unassembled WGS sequence"/>
</dbReference>
<dbReference type="SUPFAM" id="SSF52172">
    <property type="entry name" value="CheY-like"/>
    <property type="match status" value="1"/>
</dbReference>
<dbReference type="PANTHER" id="PTHR44520:SF2">
    <property type="entry name" value="RESPONSE REGULATOR RCP1"/>
    <property type="match status" value="1"/>
</dbReference>